<protein>
    <recommendedName>
        <fullName evidence="3">Efflux ABC transporter, permease protein</fullName>
    </recommendedName>
</protein>
<gene>
    <name evidence="2" type="ORF">AVDCRST_MAG60-691</name>
</gene>
<dbReference type="PANTHER" id="PTHR36833">
    <property type="entry name" value="SLR0610 PROTEIN-RELATED"/>
    <property type="match status" value="1"/>
</dbReference>
<dbReference type="AlphaFoldDB" id="A0A6J4N9B1"/>
<accession>A0A6J4N9B1</accession>
<organism evidence="2">
    <name type="scientific">uncultured Nocardioides sp</name>
    <dbReference type="NCBI Taxonomy" id="198441"/>
    <lineage>
        <taxon>Bacteria</taxon>
        <taxon>Bacillati</taxon>
        <taxon>Actinomycetota</taxon>
        <taxon>Actinomycetes</taxon>
        <taxon>Propionibacteriales</taxon>
        <taxon>Nocardioidaceae</taxon>
        <taxon>Nocardioides</taxon>
        <taxon>environmental samples</taxon>
    </lineage>
</organism>
<name>A0A6J4N9B1_9ACTN</name>
<dbReference type="EMBL" id="CADCUN010000075">
    <property type="protein sequence ID" value="CAA9378500.1"/>
    <property type="molecule type" value="Genomic_DNA"/>
</dbReference>
<dbReference type="InterPro" id="IPR010390">
    <property type="entry name" value="ABC-2_transporter-like"/>
</dbReference>
<evidence type="ECO:0000256" key="1">
    <source>
        <dbReference type="SAM" id="Phobius"/>
    </source>
</evidence>
<dbReference type="PANTHER" id="PTHR36833:SF1">
    <property type="entry name" value="INTEGRAL MEMBRANE TRANSPORT PROTEIN"/>
    <property type="match status" value="1"/>
</dbReference>
<feature type="transmembrane region" description="Helical" evidence="1">
    <location>
        <begin position="29"/>
        <end position="54"/>
    </location>
</feature>
<feature type="transmembrane region" description="Helical" evidence="1">
    <location>
        <begin position="146"/>
        <end position="173"/>
    </location>
</feature>
<dbReference type="Pfam" id="PF06182">
    <property type="entry name" value="ABC2_membrane_6"/>
    <property type="match status" value="1"/>
</dbReference>
<feature type="transmembrane region" description="Helical" evidence="1">
    <location>
        <begin position="66"/>
        <end position="86"/>
    </location>
</feature>
<keyword evidence="1" id="KW-1133">Transmembrane helix</keyword>
<reference evidence="2" key="1">
    <citation type="submission" date="2020-02" db="EMBL/GenBank/DDBJ databases">
        <authorList>
            <person name="Meier V. D."/>
        </authorList>
    </citation>
    <scope>NUCLEOTIDE SEQUENCE</scope>
    <source>
        <strain evidence="2">AVDCRST_MAG60</strain>
    </source>
</reference>
<sequence>MAETLHHARRYTDIAWLWIRAAWAYPASFVMLAVGNGLITGLDFVGLWIMFAHLDDLAGFSLHEVAFLYGAGSIGLGIADTLIGSVERIGAYVRTGRLDQMMTKPVPLLVQVCADQFTLRRLGRITQATVVFGWAATYVDWTPMRLLIALSMIVSGAVVFFGLFLGFSCIQFWTSDASEFANAFTYGGATITQYPLSIFPREVMVALTFVIPVAFVNWYPALFILGRRDPFGMPSWVQFASPVASVLTVAIALLVWRAGVRHYSSTGS</sequence>
<keyword evidence="1" id="KW-0472">Membrane</keyword>
<proteinExistence type="predicted"/>
<evidence type="ECO:0000313" key="2">
    <source>
        <dbReference type="EMBL" id="CAA9378500.1"/>
    </source>
</evidence>
<evidence type="ECO:0008006" key="3">
    <source>
        <dbReference type="Google" id="ProtNLM"/>
    </source>
</evidence>
<feature type="transmembrane region" description="Helical" evidence="1">
    <location>
        <begin position="203"/>
        <end position="224"/>
    </location>
</feature>
<keyword evidence="1" id="KW-0812">Transmembrane</keyword>
<feature type="transmembrane region" description="Helical" evidence="1">
    <location>
        <begin position="236"/>
        <end position="256"/>
    </location>
</feature>